<gene>
    <name evidence="5" type="ORF">IMF26_07270</name>
</gene>
<protein>
    <submittedName>
        <fullName evidence="5">Trypsin-like peptidase domain-containing protein</fullName>
    </submittedName>
</protein>
<dbReference type="Gene3D" id="2.40.10.120">
    <property type="match status" value="1"/>
</dbReference>
<name>A0AAT9L9W5_9FIRM</name>
<organism evidence="5">
    <name type="scientific">Candidatus Fermentithermobacillus carboniphilus</name>
    <dbReference type="NCBI Taxonomy" id="3085328"/>
    <lineage>
        <taxon>Bacteria</taxon>
        <taxon>Bacillati</taxon>
        <taxon>Bacillota</taxon>
        <taxon>Candidatus Fermentithermobacillia</taxon>
        <taxon>Candidatus Fermentithermobacillales</taxon>
        <taxon>Candidatus Fermentithermobacillaceae</taxon>
        <taxon>Candidatus Fermentithermobacillus</taxon>
    </lineage>
</organism>
<dbReference type="EMBL" id="CP062796">
    <property type="protein sequence ID" value="QUL97880.1"/>
    <property type="molecule type" value="Genomic_DNA"/>
</dbReference>
<dbReference type="AlphaFoldDB" id="A0AAT9L9W5"/>
<dbReference type="PANTHER" id="PTHR43343:SF3">
    <property type="entry name" value="PROTEASE DO-LIKE 8, CHLOROPLASTIC"/>
    <property type="match status" value="1"/>
</dbReference>
<dbReference type="PRINTS" id="PR00834">
    <property type="entry name" value="PROTEASES2C"/>
</dbReference>
<dbReference type="InterPro" id="IPR001478">
    <property type="entry name" value="PDZ"/>
</dbReference>
<feature type="transmembrane region" description="Helical" evidence="3">
    <location>
        <begin position="14"/>
        <end position="36"/>
    </location>
</feature>
<evidence type="ECO:0000256" key="3">
    <source>
        <dbReference type="SAM" id="Phobius"/>
    </source>
</evidence>
<evidence type="ECO:0000259" key="4">
    <source>
        <dbReference type="PROSITE" id="PS50106"/>
    </source>
</evidence>
<accession>A0AAT9L9W5</accession>
<keyword evidence="2" id="KW-0378">Hydrolase</keyword>
<dbReference type="GO" id="GO:0004252">
    <property type="term" value="F:serine-type endopeptidase activity"/>
    <property type="evidence" value="ECO:0007669"/>
    <property type="project" value="InterPro"/>
</dbReference>
<dbReference type="InterPro" id="IPR036034">
    <property type="entry name" value="PDZ_sf"/>
</dbReference>
<dbReference type="KEGG" id="fcz:IMF26_07270"/>
<dbReference type="PANTHER" id="PTHR43343">
    <property type="entry name" value="PEPTIDASE S12"/>
    <property type="match status" value="1"/>
</dbReference>
<proteinExistence type="predicted"/>
<dbReference type="PROSITE" id="PS50106">
    <property type="entry name" value="PDZ"/>
    <property type="match status" value="1"/>
</dbReference>
<dbReference type="InterPro" id="IPR009003">
    <property type="entry name" value="Peptidase_S1_PA"/>
</dbReference>
<keyword evidence="1" id="KW-0645">Protease</keyword>
<dbReference type="InterPro" id="IPR051201">
    <property type="entry name" value="Chloro_Bact_Ser_Proteases"/>
</dbReference>
<keyword evidence="3" id="KW-0812">Transmembrane</keyword>
<dbReference type="InterPro" id="IPR001940">
    <property type="entry name" value="Peptidase_S1C"/>
</dbReference>
<dbReference type="Pfam" id="PF13180">
    <property type="entry name" value="PDZ_2"/>
    <property type="match status" value="1"/>
</dbReference>
<keyword evidence="3" id="KW-0472">Membrane</keyword>
<reference evidence="5" key="1">
    <citation type="submission" date="2020-10" db="EMBL/GenBank/DDBJ databases">
        <authorList>
            <person name="Kadnikov V."/>
            <person name="Beletsky A.V."/>
            <person name="Mardanov A.V."/>
            <person name="Karnachuk O.V."/>
            <person name="Ravin N.V."/>
        </authorList>
    </citation>
    <scope>NUCLEOTIDE SEQUENCE</scope>
    <source>
        <strain evidence="5">Bu02</strain>
    </source>
</reference>
<dbReference type="SMART" id="SM00228">
    <property type="entry name" value="PDZ"/>
    <property type="match status" value="1"/>
</dbReference>
<evidence type="ECO:0000313" key="5">
    <source>
        <dbReference type="EMBL" id="QUL97880.1"/>
    </source>
</evidence>
<evidence type="ECO:0000256" key="1">
    <source>
        <dbReference type="ARBA" id="ARBA00022670"/>
    </source>
</evidence>
<sequence length="386" mass="40943">MSFELPEKPRRSPLWSYLMVGIVGAVIGGLLVVGIVPQVIVNRMHSLELSYSGPVTAPGQSGAIPLQHEGGQSSSDPWEVVSQAAEKVSPAVVGIVNKSVAYRDFFGNVYEGESSGSGLVITQDGYIVTNYHVVEGARSLTVFLSDGKTLPAKVVGGDPATDLAVIKVDASGLPTAQFGDSSQLKPGQLAIAIGNPLGMQFKRTVTAGVISGLDRVLKLGDGYMRLIQTDAVINPGNSGGPLVNARGEVIGINSSKIDAQAVEGMGFAIPSNEVKRIVQQIMETGRVRRARLGISYIDKTTADLYYPQIKFDKGIYVFDVVPGGPAAKAGLKKGDIIVEFNGTPVNDAATFWFLIYDSSPGQTVRVKILRDGREMVLNVVLGEEVK</sequence>
<dbReference type="GO" id="GO:0006508">
    <property type="term" value="P:proteolysis"/>
    <property type="evidence" value="ECO:0007669"/>
    <property type="project" value="UniProtKB-KW"/>
</dbReference>
<dbReference type="Gene3D" id="2.30.42.10">
    <property type="match status" value="1"/>
</dbReference>
<feature type="domain" description="PDZ" evidence="4">
    <location>
        <begin position="281"/>
        <end position="347"/>
    </location>
</feature>
<evidence type="ECO:0000256" key="2">
    <source>
        <dbReference type="ARBA" id="ARBA00022801"/>
    </source>
</evidence>
<dbReference type="SUPFAM" id="SSF50494">
    <property type="entry name" value="Trypsin-like serine proteases"/>
    <property type="match status" value="1"/>
</dbReference>
<keyword evidence="3" id="KW-1133">Transmembrane helix</keyword>
<dbReference type="SUPFAM" id="SSF50156">
    <property type="entry name" value="PDZ domain-like"/>
    <property type="match status" value="1"/>
</dbReference>
<reference evidence="5" key="2">
    <citation type="journal article" date="2023" name="Biology">
        <title>Prokaryotic Life Associated with Coal-Fire Gas Vents Revealed by Metagenomics.</title>
        <authorList>
            <person name="Kadnikov V.V."/>
            <person name="Mardanov A.V."/>
            <person name="Beletsky A.V."/>
            <person name="Karnachuk O.V."/>
            <person name="Ravin N.V."/>
        </authorList>
    </citation>
    <scope>NUCLEOTIDE SEQUENCE</scope>
    <source>
        <strain evidence="5">Bu02</strain>
    </source>
</reference>
<dbReference type="Pfam" id="PF13365">
    <property type="entry name" value="Trypsin_2"/>
    <property type="match status" value="1"/>
</dbReference>